<accession>A0A9Q2YZK2</accession>
<evidence type="ECO:0000313" key="25">
    <source>
        <dbReference type="EMBL" id="MBM4565835.1"/>
    </source>
</evidence>
<evidence type="ECO:0000313" key="27">
    <source>
        <dbReference type="EMBL" id="NKW41419.1"/>
    </source>
</evidence>
<evidence type="ECO:0000256" key="3">
    <source>
        <dbReference type="ARBA" id="ARBA00004632"/>
    </source>
</evidence>
<evidence type="ECO:0000256" key="1">
    <source>
        <dbReference type="ARBA" id="ARBA00004170"/>
    </source>
</evidence>
<evidence type="ECO:0000256" key="9">
    <source>
        <dbReference type="ARBA" id="ARBA00022946"/>
    </source>
</evidence>
<evidence type="ECO:0000256" key="13">
    <source>
        <dbReference type="ARBA" id="ARBA00035852"/>
    </source>
</evidence>
<protein>
    <recommendedName>
        <fullName evidence="17">Acyl-coenzyme A thioesterase THEM4</fullName>
        <ecNumber evidence="16">3.1.2.2</ecNumber>
    </recommendedName>
    <alternativeName>
        <fullName evidence="18">Thioesterase superfamily member 4</fullName>
    </alternativeName>
</protein>
<dbReference type="Proteomes" id="UP000608063">
    <property type="component" value="Unassembled WGS sequence"/>
</dbReference>
<keyword evidence="12" id="KW-0966">Cell projection</keyword>
<dbReference type="EMBL" id="WVBC01000030">
    <property type="protein sequence ID" value="NKT78709.1"/>
    <property type="molecule type" value="Genomic_DNA"/>
</dbReference>
<dbReference type="EC" id="3.1.2.2" evidence="16"/>
<keyword evidence="11" id="KW-0472">Membrane</keyword>
<keyword evidence="9" id="KW-0809">Transit peptide</keyword>
<evidence type="ECO:0000256" key="12">
    <source>
        <dbReference type="ARBA" id="ARBA00023273"/>
    </source>
</evidence>
<comment type="catalytic activity">
    <reaction evidence="13">
        <text>(5Z,8Z,11Z,14Z)-eicosatetraenoyl-CoA + H2O = (5Z,8Z,11Z,14Z)-eicosatetraenoate + CoA + H(+)</text>
        <dbReference type="Rhea" id="RHEA:40151"/>
        <dbReference type="ChEBI" id="CHEBI:15377"/>
        <dbReference type="ChEBI" id="CHEBI:15378"/>
        <dbReference type="ChEBI" id="CHEBI:32395"/>
        <dbReference type="ChEBI" id="CHEBI:57287"/>
        <dbReference type="ChEBI" id="CHEBI:57368"/>
    </reaction>
    <physiologicalReaction direction="left-to-right" evidence="13">
        <dbReference type="Rhea" id="RHEA:40152"/>
    </physiologicalReaction>
</comment>
<sequence length="221" mass="24085">MSESVQSGVLPGDGVRSVDDVHEHHGGFPVFTPVQAGANYGEFVESLRRLQDLAVSTHLPDDVVDDAIARVNALSDLLEPYRVPEGKSPAGFNRQLPGRGSLLLLPWMFEKVEADGIRSRGVFRLFHRGGNSAAHGGTIGLLFDDMLGMIVYASGHPIARTAYLHVNYLQVTPLETELVLEGRVDRVEGRKLYCTAELRDLDGTVLADCEALMIELLPGQP</sequence>
<comment type="caution">
    <text evidence="25">The sequence shown here is derived from an EMBL/GenBank/DDBJ whole genome shotgun (WGS) entry which is preliminary data.</text>
</comment>
<dbReference type="InterPro" id="IPR052365">
    <property type="entry name" value="THEM4/THEM5_acyl-CoA_thioest"/>
</dbReference>
<dbReference type="InterPro" id="IPR029069">
    <property type="entry name" value="HotDog_dom_sf"/>
</dbReference>
<dbReference type="InterPro" id="IPR006683">
    <property type="entry name" value="Thioestr_dom"/>
</dbReference>
<evidence type="ECO:0000256" key="7">
    <source>
        <dbReference type="ARBA" id="ARBA00022801"/>
    </source>
</evidence>
<evidence type="ECO:0000256" key="2">
    <source>
        <dbReference type="ARBA" id="ARBA00004496"/>
    </source>
</evidence>
<dbReference type="GO" id="GO:0006631">
    <property type="term" value="P:fatty acid metabolic process"/>
    <property type="evidence" value="ECO:0007669"/>
    <property type="project" value="UniProtKB-KW"/>
</dbReference>
<comment type="similarity">
    <text evidence="15">Belongs to the THEM4/THEM5 thioesterase family.</text>
</comment>
<evidence type="ECO:0000256" key="14">
    <source>
        <dbReference type="ARBA" id="ARBA00037002"/>
    </source>
</evidence>
<evidence type="ECO:0000256" key="4">
    <source>
        <dbReference type="ARBA" id="ARBA00022475"/>
    </source>
</evidence>
<dbReference type="EMBL" id="WVDC01000001">
    <property type="protein sequence ID" value="NKW41419.1"/>
    <property type="molecule type" value="Genomic_DNA"/>
</dbReference>
<dbReference type="Proteomes" id="UP000603463">
    <property type="component" value="Unassembled WGS sequence"/>
</dbReference>
<evidence type="ECO:0000256" key="20">
    <source>
        <dbReference type="ARBA" id="ARBA00047734"/>
    </source>
</evidence>
<evidence type="ECO:0000256" key="10">
    <source>
        <dbReference type="ARBA" id="ARBA00023098"/>
    </source>
</evidence>
<evidence type="ECO:0000256" key="22">
    <source>
        <dbReference type="ARBA" id="ARBA00048074"/>
    </source>
</evidence>
<dbReference type="GO" id="GO:0016020">
    <property type="term" value="C:membrane"/>
    <property type="evidence" value="ECO:0007669"/>
    <property type="project" value="UniProtKB-SubCell"/>
</dbReference>
<evidence type="ECO:0000256" key="16">
    <source>
        <dbReference type="ARBA" id="ARBA00038848"/>
    </source>
</evidence>
<organism evidence="25 28">
    <name type="scientific">Rhodococcus hoagii</name>
    <name type="common">Corynebacterium equii</name>
    <dbReference type="NCBI Taxonomy" id="43767"/>
    <lineage>
        <taxon>Bacteria</taxon>
        <taxon>Bacillati</taxon>
        <taxon>Actinomycetota</taxon>
        <taxon>Actinomycetes</taxon>
        <taxon>Mycobacteriales</taxon>
        <taxon>Nocardiaceae</taxon>
        <taxon>Prescottella</taxon>
    </lineage>
</organism>
<comment type="catalytic activity">
    <reaction evidence="20">
        <text>hexadecanoyl-CoA + H2O = hexadecanoate + CoA + H(+)</text>
        <dbReference type="Rhea" id="RHEA:16645"/>
        <dbReference type="ChEBI" id="CHEBI:7896"/>
        <dbReference type="ChEBI" id="CHEBI:15377"/>
        <dbReference type="ChEBI" id="CHEBI:15378"/>
        <dbReference type="ChEBI" id="CHEBI:57287"/>
        <dbReference type="ChEBI" id="CHEBI:57379"/>
        <dbReference type="EC" id="3.1.2.2"/>
    </reaction>
    <physiologicalReaction direction="left-to-right" evidence="20">
        <dbReference type="Rhea" id="RHEA:16646"/>
    </physiologicalReaction>
</comment>
<evidence type="ECO:0000259" key="24">
    <source>
        <dbReference type="Pfam" id="PF03061"/>
    </source>
</evidence>
<evidence type="ECO:0000256" key="8">
    <source>
        <dbReference type="ARBA" id="ARBA00022832"/>
    </source>
</evidence>
<keyword evidence="8" id="KW-0276">Fatty acid metabolism</keyword>
<dbReference type="Proteomes" id="UP000808906">
    <property type="component" value="Unassembled WGS sequence"/>
</dbReference>
<evidence type="ECO:0000256" key="18">
    <source>
        <dbReference type="ARBA" id="ARBA00043210"/>
    </source>
</evidence>
<reference evidence="26" key="2">
    <citation type="journal article" date="2020" name="Environ. Microbiol.">
        <title>The novel and transferable erm(51) gene confers Macrolides, Lincosamides, and Streptogramins B (MLSB) resistance to clonal Rhodococcus equi in the environment.</title>
        <authorList>
            <person name="Huber L."/>
            <person name="Giguere S."/>
            <person name="Slovis N.M."/>
            <person name="Alvarez-Narvaez S."/>
            <person name="Hart K.A."/>
            <person name="Greiter M."/>
            <person name="Morris E.R.A."/>
            <person name="Cohen N.D."/>
        </authorList>
    </citation>
    <scope>NUCLEOTIDE SEQUENCE</scope>
    <source>
        <strain evidence="26">Lh_116_1</strain>
        <strain evidence="27">Lh_16_1</strain>
    </source>
</reference>
<dbReference type="EMBL" id="WUXR01000003">
    <property type="protein sequence ID" value="MBM4565835.1"/>
    <property type="molecule type" value="Genomic_DNA"/>
</dbReference>
<gene>
    <name evidence="25" type="ORF">GS441_10390</name>
    <name evidence="26" type="ORF">GS882_11425</name>
    <name evidence="27" type="ORF">GS947_07275</name>
</gene>
<comment type="catalytic activity">
    <reaction evidence="23">
        <text>tetradecanoyl-CoA + H2O = tetradecanoate + CoA + H(+)</text>
        <dbReference type="Rhea" id="RHEA:40119"/>
        <dbReference type="ChEBI" id="CHEBI:15377"/>
        <dbReference type="ChEBI" id="CHEBI:15378"/>
        <dbReference type="ChEBI" id="CHEBI:30807"/>
        <dbReference type="ChEBI" id="CHEBI:57287"/>
        <dbReference type="ChEBI" id="CHEBI:57385"/>
    </reaction>
    <physiologicalReaction direction="left-to-right" evidence="23">
        <dbReference type="Rhea" id="RHEA:40120"/>
    </physiologicalReaction>
</comment>
<dbReference type="PANTHER" id="PTHR12418">
    <property type="entry name" value="ACYL-COENZYME A THIOESTERASE THEM4"/>
    <property type="match status" value="1"/>
</dbReference>
<keyword evidence="5" id="KW-0963">Cytoplasm</keyword>
<evidence type="ECO:0000256" key="19">
    <source>
        <dbReference type="ARBA" id="ARBA00047588"/>
    </source>
</evidence>
<dbReference type="Gene3D" id="3.10.129.10">
    <property type="entry name" value="Hotdog Thioesterase"/>
    <property type="match status" value="1"/>
</dbReference>
<keyword evidence="10" id="KW-0443">Lipid metabolism</keyword>
<dbReference type="AlphaFoldDB" id="A0A9Q2YZK2"/>
<feature type="domain" description="Thioesterase" evidence="24">
    <location>
        <begin position="134"/>
        <end position="206"/>
    </location>
</feature>
<evidence type="ECO:0000256" key="15">
    <source>
        <dbReference type="ARBA" id="ARBA00038456"/>
    </source>
</evidence>
<evidence type="ECO:0000313" key="26">
    <source>
        <dbReference type="EMBL" id="NKT78709.1"/>
    </source>
</evidence>
<comment type="catalytic activity">
    <reaction evidence="19">
        <text>octanoyl-CoA + H2O = octanoate + CoA + H(+)</text>
        <dbReference type="Rhea" id="RHEA:30143"/>
        <dbReference type="ChEBI" id="CHEBI:15377"/>
        <dbReference type="ChEBI" id="CHEBI:15378"/>
        <dbReference type="ChEBI" id="CHEBI:25646"/>
        <dbReference type="ChEBI" id="CHEBI:57287"/>
        <dbReference type="ChEBI" id="CHEBI:57386"/>
    </reaction>
    <physiologicalReaction direction="left-to-right" evidence="19">
        <dbReference type="Rhea" id="RHEA:30144"/>
    </physiologicalReaction>
</comment>
<comment type="subcellular location">
    <subcellularLocation>
        <location evidence="3">Cell projection</location>
        <location evidence="3">Ruffle membrane</location>
    </subcellularLocation>
    <subcellularLocation>
        <location evidence="2">Cytoplasm</location>
    </subcellularLocation>
    <subcellularLocation>
        <location evidence="1">Membrane</location>
        <topology evidence="1">Peripheral membrane protein</topology>
    </subcellularLocation>
</comment>
<evidence type="ECO:0000256" key="5">
    <source>
        <dbReference type="ARBA" id="ARBA00022490"/>
    </source>
</evidence>
<proteinExistence type="inferred from homology"/>
<comment type="catalytic activity">
    <reaction evidence="22">
        <text>dodecanoyl-CoA + H2O = dodecanoate + CoA + H(+)</text>
        <dbReference type="Rhea" id="RHEA:30135"/>
        <dbReference type="ChEBI" id="CHEBI:15377"/>
        <dbReference type="ChEBI" id="CHEBI:15378"/>
        <dbReference type="ChEBI" id="CHEBI:18262"/>
        <dbReference type="ChEBI" id="CHEBI:57287"/>
        <dbReference type="ChEBI" id="CHEBI:57375"/>
    </reaction>
    <physiologicalReaction direction="left-to-right" evidence="22">
        <dbReference type="Rhea" id="RHEA:30136"/>
    </physiologicalReaction>
</comment>
<evidence type="ECO:0000313" key="28">
    <source>
        <dbReference type="Proteomes" id="UP000808906"/>
    </source>
</evidence>
<keyword evidence="6" id="KW-0053">Apoptosis</keyword>
<dbReference type="GO" id="GO:0005737">
    <property type="term" value="C:cytoplasm"/>
    <property type="evidence" value="ECO:0007669"/>
    <property type="project" value="UniProtKB-SubCell"/>
</dbReference>
<dbReference type="CDD" id="cd03443">
    <property type="entry name" value="PaaI_thioesterase"/>
    <property type="match status" value="1"/>
</dbReference>
<evidence type="ECO:0000256" key="23">
    <source>
        <dbReference type="ARBA" id="ARBA00048180"/>
    </source>
</evidence>
<dbReference type="SUPFAM" id="SSF54637">
    <property type="entry name" value="Thioesterase/thiol ester dehydrase-isomerase"/>
    <property type="match status" value="1"/>
</dbReference>
<evidence type="ECO:0000256" key="17">
    <source>
        <dbReference type="ARBA" id="ARBA00040123"/>
    </source>
</evidence>
<evidence type="ECO:0000256" key="21">
    <source>
        <dbReference type="ARBA" id="ARBA00047969"/>
    </source>
</evidence>
<keyword evidence="7" id="KW-0378">Hydrolase</keyword>
<comment type="catalytic activity">
    <reaction evidence="21">
        <text>decanoyl-CoA + H2O = decanoate + CoA + H(+)</text>
        <dbReference type="Rhea" id="RHEA:40059"/>
        <dbReference type="ChEBI" id="CHEBI:15377"/>
        <dbReference type="ChEBI" id="CHEBI:15378"/>
        <dbReference type="ChEBI" id="CHEBI:27689"/>
        <dbReference type="ChEBI" id="CHEBI:57287"/>
        <dbReference type="ChEBI" id="CHEBI:61430"/>
    </reaction>
    <physiologicalReaction direction="left-to-right" evidence="21">
        <dbReference type="Rhea" id="RHEA:40060"/>
    </physiologicalReaction>
</comment>
<dbReference type="Pfam" id="PF03061">
    <property type="entry name" value="4HBT"/>
    <property type="match status" value="1"/>
</dbReference>
<evidence type="ECO:0000256" key="6">
    <source>
        <dbReference type="ARBA" id="ARBA00022703"/>
    </source>
</evidence>
<name>A0A9Q2YZK2_RHOHA</name>
<comment type="catalytic activity">
    <reaction evidence="14">
        <text>(9Z)-octadecenoyl-CoA + H2O = (9Z)-octadecenoate + CoA + H(+)</text>
        <dbReference type="Rhea" id="RHEA:40139"/>
        <dbReference type="ChEBI" id="CHEBI:15377"/>
        <dbReference type="ChEBI" id="CHEBI:15378"/>
        <dbReference type="ChEBI" id="CHEBI:30823"/>
        <dbReference type="ChEBI" id="CHEBI:57287"/>
        <dbReference type="ChEBI" id="CHEBI:57387"/>
    </reaction>
    <physiologicalReaction direction="left-to-right" evidence="14">
        <dbReference type="Rhea" id="RHEA:40140"/>
    </physiologicalReaction>
</comment>
<dbReference type="RefSeq" id="WP_084962776.1">
    <property type="nucleotide sequence ID" value="NZ_CP095477.1"/>
</dbReference>
<reference evidence="25" key="1">
    <citation type="submission" date="2019-11" db="EMBL/GenBank/DDBJ databases">
        <title>Spread of Macrolides and rifampicin resistant Rhodococcus equi in clinical isolates in the USA.</title>
        <authorList>
            <person name="Alvarez-Narvaez S."/>
            <person name="Huber L."/>
            <person name="Cohen N.D."/>
            <person name="Slovis N."/>
            <person name="Greiter M."/>
            <person name="Giguere S."/>
            <person name="Hart K."/>
        </authorList>
    </citation>
    <scope>NUCLEOTIDE SEQUENCE</scope>
    <source>
        <strain evidence="25">Lh_17</strain>
    </source>
</reference>
<keyword evidence="4" id="KW-1003">Cell membrane</keyword>
<evidence type="ECO:0000256" key="11">
    <source>
        <dbReference type="ARBA" id="ARBA00023136"/>
    </source>
</evidence>
<dbReference type="PANTHER" id="PTHR12418:SF19">
    <property type="entry name" value="ACYL-COENZYME A THIOESTERASE THEM4"/>
    <property type="match status" value="1"/>
</dbReference>
<dbReference type="GO" id="GO:0016787">
    <property type="term" value="F:hydrolase activity"/>
    <property type="evidence" value="ECO:0007669"/>
    <property type="project" value="UniProtKB-KW"/>
</dbReference>